<reference evidence="2" key="1">
    <citation type="journal article" date="2014" name="Int. J. Syst. Evol. Microbiol.">
        <title>Complete genome sequence of Corynebacterium casei LMG S-19264T (=DSM 44701T), isolated from a smear-ripened cheese.</title>
        <authorList>
            <consortium name="US DOE Joint Genome Institute (JGI-PGF)"/>
            <person name="Walter F."/>
            <person name="Albersmeier A."/>
            <person name="Kalinowski J."/>
            <person name="Ruckert C."/>
        </authorList>
    </citation>
    <scope>NUCLEOTIDE SEQUENCE</scope>
    <source>
        <strain evidence="2">NBRC 108769</strain>
    </source>
</reference>
<dbReference type="AlphaFoldDB" id="A0AA37WHS8"/>
<proteinExistence type="predicted"/>
<dbReference type="InterPro" id="IPR011990">
    <property type="entry name" value="TPR-like_helical_dom_sf"/>
</dbReference>
<keyword evidence="1" id="KW-0812">Transmembrane</keyword>
<keyword evidence="3" id="KW-1185">Reference proteome</keyword>
<reference evidence="2" key="2">
    <citation type="submission" date="2023-01" db="EMBL/GenBank/DDBJ databases">
        <title>Draft genome sequence of Portibacter lacus strain NBRC 108769.</title>
        <authorList>
            <person name="Sun Q."/>
            <person name="Mori K."/>
        </authorList>
    </citation>
    <scope>NUCLEOTIDE SEQUENCE</scope>
    <source>
        <strain evidence="2">NBRC 108769</strain>
    </source>
</reference>
<dbReference type="RefSeq" id="WP_235293416.1">
    <property type="nucleotide sequence ID" value="NZ_BSOH01000037.1"/>
</dbReference>
<keyword evidence="1" id="KW-0472">Membrane</keyword>
<feature type="transmembrane region" description="Helical" evidence="1">
    <location>
        <begin position="75"/>
        <end position="95"/>
    </location>
</feature>
<dbReference type="EMBL" id="BSOH01000037">
    <property type="protein sequence ID" value="GLR19889.1"/>
    <property type="molecule type" value="Genomic_DNA"/>
</dbReference>
<evidence type="ECO:0000313" key="3">
    <source>
        <dbReference type="Proteomes" id="UP001156666"/>
    </source>
</evidence>
<sequence>MDKQDLLDKYLEGSLSEAETNVFNSLRKSDPDFDEQVNFQDDLAEVVLEDERRRLKTLLLNRKSNITNSKNPNKWILIGLGILLLLATIILVRYVNSGNPNEAIYASFYEPLPNSYRPVSRNSINNAETQGFTAYESENYVLAAEKFEERLKDQYDLSIVFYQGICYGENGDLDAAIQNLEKIKGKEFPYATESQYYLGLYYLKQNNKTESIRNLQDFIQSGKDEELIQNAKAILDKIEK</sequence>
<gene>
    <name evidence="2" type="ORF">GCM10007940_45050</name>
</gene>
<dbReference type="Gene3D" id="1.25.40.10">
    <property type="entry name" value="Tetratricopeptide repeat domain"/>
    <property type="match status" value="1"/>
</dbReference>
<comment type="caution">
    <text evidence="2">The sequence shown here is derived from an EMBL/GenBank/DDBJ whole genome shotgun (WGS) entry which is preliminary data.</text>
</comment>
<accession>A0AA37WHS8</accession>
<keyword evidence="1" id="KW-1133">Transmembrane helix</keyword>
<evidence type="ECO:0000313" key="2">
    <source>
        <dbReference type="EMBL" id="GLR19889.1"/>
    </source>
</evidence>
<name>A0AA37WHS8_9BACT</name>
<dbReference type="Pfam" id="PF13174">
    <property type="entry name" value="TPR_6"/>
    <property type="match status" value="2"/>
</dbReference>
<evidence type="ECO:0000256" key="1">
    <source>
        <dbReference type="SAM" id="Phobius"/>
    </source>
</evidence>
<organism evidence="2 3">
    <name type="scientific">Portibacter lacus</name>
    <dbReference type="NCBI Taxonomy" id="1099794"/>
    <lineage>
        <taxon>Bacteria</taxon>
        <taxon>Pseudomonadati</taxon>
        <taxon>Bacteroidota</taxon>
        <taxon>Saprospiria</taxon>
        <taxon>Saprospirales</taxon>
        <taxon>Haliscomenobacteraceae</taxon>
        <taxon>Portibacter</taxon>
    </lineage>
</organism>
<dbReference type="Proteomes" id="UP001156666">
    <property type="component" value="Unassembled WGS sequence"/>
</dbReference>
<dbReference type="InterPro" id="IPR019734">
    <property type="entry name" value="TPR_rpt"/>
</dbReference>
<dbReference type="SUPFAM" id="SSF48452">
    <property type="entry name" value="TPR-like"/>
    <property type="match status" value="1"/>
</dbReference>
<evidence type="ECO:0008006" key="4">
    <source>
        <dbReference type="Google" id="ProtNLM"/>
    </source>
</evidence>
<protein>
    <recommendedName>
        <fullName evidence="4">Tetratricopeptide repeat protein</fullName>
    </recommendedName>
</protein>